<sequence length="568" mass="63247">MVTLDEINGELLPLTCSSNVASQPPGGINLRRIDWTTHRPKEQMKTNDRSVKFESNASPFFPGKYPDSIRRPIASKTPSKNPFLNSQAYSKMESPLPTHQIKGKAKAAKQQSEDETETPSFTDESDADSFEQPDIDDQASIALALRLQELEFNRDAGNRSDDGMVTPRASTSGFRQLPTPAATPGPSSSRVTPPPSSTRATPAPTSAHSSGATPAVTGVRAQWTPAAQIPALSISRPDHGTSSALPTQGYHGHAHDHPNLPSNSARWQSPSVPPPNPQPNFDTIYQVAHRQPSTLAPTTFPPPNPLVPPTLDIHTRIVSVINVYPYQKMQPLAPYDPEWRAFTQTLQQFAVNNLTNFDEAVKPFLLSYFLPEVIDELLRGIKSIFEIGNTRSQSTVTRRRSSQPQQVHEVTASVRFSDLQESSSSSSTDGDGDHETEQKKNTAAVQYRQRKAPRADFYTKFYWSESKDTIRRPPAVSKLPKSENIACGCVYVHKSTKTKACSYWLYDRVQSGSRRSSTRPPELDWIRIYPLDEAIEYPGLNKPEDEKPRYLHIWDDGQPSWNRGKPKL</sequence>
<evidence type="ECO:0000313" key="1">
    <source>
        <dbReference type="EMBL" id="TFK63485.1"/>
    </source>
</evidence>
<protein>
    <submittedName>
        <fullName evidence="1">Uncharacterized protein</fullName>
    </submittedName>
</protein>
<accession>A0ACD3ADG8</accession>
<keyword evidence="2" id="KW-1185">Reference proteome</keyword>
<reference evidence="1 2" key="1">
    <citation type="journal article" date="2019" name="Nat. Ecol. Evol.">
        <title>Megaphylogeny resolves global patterns of mushroom evolution.</title>
        <authorList>
            <person name="Varga T."/>
            <person name="Krizsan K."/>
            <person name="Foldi C."/>
            <person name="Dima B."/>
            <person name="Sanchez-Garcia M."/>
            <person name="Sanchez-Ramirez S."/>
            <person name="Szollosi G.J."/>
            <person name="Szarkandi J.G."/>
            <person name="Papp V."/>
            <person name="Albert L."/>
            <person name="Andreopoulos W."/>
            <person name="Angelini C."/>
            <person name="Antonin V."/>
            <person name="Barry K.W."/>
            <person name="Bougher N.L."/>
            <person name="Buchanan P."/>
            <person name="Buyck B."/>
            <person name="Bense V."/>
            <person name="Catcheside P."/>
            <person name="Chovatia M."/>
            <person name="Cooper J."/>
            <person name="Damon W."/>
            <person name="Desjardin D."/>
            <person name="Finy P."/>
            <person name="Geml J."/>
            <person name="Haridas S."/>
            <person name="Hughes K."/>
            <person name="Justo A."/>
            <person name="Karasinski D."/>
            <person name="Kautmanova I."/>
            <person name="Kiss B."/>
            <person name="Kocsube S."/>
            <person name="Kotiranta H."/>
            <person name="LaButti K.M."/>
            <person name="Lechner B.E."/>
            <person name="Liimatainen K."/>
            <person name="Lipzen A."/>
            <person name="Lukacs Z."/>
            <person name="Mihaltcheva S."/>
            <person name="Morgado L.N."/>
            <person name="Niskanen T."/>
            <person name="Noordeloos M.E."/>
            <person name="Ohm R.A."/>
            <person name="Ortiz-Santana B."/>
            <person name="Ovrebo C."/>
            <person name="Racz N."/>
            <person name="Riley R."/>
            <person name="Savchenko A."/>
            <person name="Shiryaev A."/>
            <person name="Soop K."/>
            <person name="Spirin V."/>
            <person name="Szebenyi C."/>
            <person name="Tomsovsky M."/>
            <person name="Tulloss R.E."/>
            <person name="Uehling J."/>
            <person name="Grigoriev I.V."/>
            <person name="Vagvolgyi C."/>
            <person name="Papp T."/>
            <person name="Martin F.M."/>
            <person name="Miettinen O."/>
            <person name="Hibbett D.S."/>
            <person name="Nagy L.G."/>
        </authorList>
    </citation>
    <scope>NUCLEOTIDE SEQUENCE [LARGE SCALE GENOMIC DNA]</scope>
    <source>
        <strain evidence="1 2">NL-1719</strain>
    </source>
</reference>
<organism evidence="1 2">
    <name type="scientific">Pluteus cervinus</name>
    <dbReference type="NCBI Taxonomy" id="181527"/>
    <lineage>
        <taxon>Eukaryota</taxon>
        <taxon>Fungi</taxon>
        <taxon>Dikarya</taxon>
        <taxon>Basidiomycota</taxon>
        <taxon>Agaricomycotina</taxon>
        <taxon>Agaricomycetes</taxon>
        <taxon>Agaricomycetidae</taxon>
        <taxon>Agaricales</taxon>
        <taxon>Pluteineae</taxon>
        <taxon>Pluteaceae</taxon>
        <taxon>Pluteus</taxon>
    </lineage>
</organism>
<gene>
    <name evidence="1" type="ORF">BDN72DRAFT_862067</name>
</gene>
<dbReference type="Proteomes" id="UP000308600">
    <property type="component" value="Unassembled WGS sequence"/>
</dbReference>
<proteinExistence type="predicted"/>
<name>A0ACD3ADG8_9AGAR</name>
<evidence type="ECO:0000313" key="2">
    <source>
        <dbReference type="Proteomes" id="UP000308600"/>
    </source>
</evidence>
<dbReference type="EMBL" id="ML208520">
    <property type="protein sequence ID" value="TFK63485.1"/>
    <property type="molecule type" value="Genomic_DNA"/>
</dbReference>